<dbReference type="SUPFAM" id="SSF57850">
    <property type="entry name" value="RING/U-box"/>
    <property type="match status" value="1"/>
</dbReference>
<keyword evidence="1" id="KW-0479">Metal-binding</keyword>
<gene>
    <name evidence="6" type="ORF">CLO192961_LOCUS261187</name>
</gene>
<dbReference type="CDD" id="cd16454">
    <property type="entry name" value="RING-H2_PA-TM-RING"/>
    <property type="match status" value="1"/>
</dbReference>
<feature type="region of interest" description="Disordered" evidence="2">
    <location>
        <begin position="268"/>
        <end position="300"/>
    </location>
</feature>
<dbReference type="PROSITE" id="PS50089">
    <property type="entry name" value="ZF_RING_2"/>
    <property type="match status" value="1"/>
</dbReference>
<dbReference type="Proteomes" id="UP000766486">
    <property type="component" value="Unassembled WGS sequence"/>
</dbReference>
<protein>
    <recommendedName>
        <fullName evidence="5">RING-type domain-containing protein</fullName>
    </recommendedName>
</protein>
<dbReference type="SMART" id="SM00184">
    <property type="entry name" value="RING"/>
    <property type="match status" value="1"/>
</dbReference>
<evidence type="ECO:0000256" key="4">
    <source>
        <dbReference type="SAM" id="SignalP"/>
    </source>
</evidence>
<dbReference type="InterPro" id="IPR013083">
    <property type="entry name" value="Znf_RING/FYVE/PHD"/>
</dbReference>
<feature type="compositionally biased region" description="Basic and acidic residues" evidence="2">
    <location>
        <begin position="268"/>
        <end position="290"/>
    </location>
</feature>
<dbReference type="Pfam" id="PF13639">
    <property type="entry name" value="zf-RING_2"/>
    <property type="match status" value="1"/>
</dbReference>
<evidence type="ECO:0000256" key="3">
    <source>
        <dbReference type="SAM" id="Phobius"/>
    </source>
</evidence>
<feature type="domain" description="RING-type" evidence="5">
    <location>
        <begin position="305"/>
        <end position="345"/>
    </location>
</feature>
<dbReference type="InterPro" id="IPR001841">
    <property type="entry name" value="Znf_RING"/>
</dbReference>
<dbReference type="EMBL" id="CABFNS010000801">
    <property type="protein sequence ID" value="VUC29556.1"/>
    <property type="molecule type" value="Genomic_DNA"/>
</dbReference>
<accession>A0ABY6UH37</accession>
<evidence type="ECO:0000256" key="1">
    <source>
        <dbReference type="PROSITE-ProRule" id="PRU00175"/>
    </source>
</evidence>
<feature type="transmembrane region" description="Helical" evidence="3">
    <location>
        <begin position="201"/>
        <end position="225"/>
    </location>
</feature>
<evidence type="ECO:0000256" key="2">
    <source>
        <dbReference type="SAM" id="MobiDB-lite"/>
    </source>
</evidence>
<name>A0ABY6UH37_BIOOC</name>
<comment type="caution">
    <text evidence="6">The sequence shown here is derived from an EMBL/GenBank/DDBJ whole genome shotgun (WGS) entry which is preliminary data.</text>
</comment>
<keyword evidence="3" id="KW-0812">Transmembrane</keyword>
<evidence type="ECO:0000313" key="7">
    <source>
        <dbReference type="Proteomes" id="UP000766486"/>
    </source>
</evidence>
<feature type="chain" id="PRO_5046840736" description="RING-type domain-containing protein" evidence="4">
    <location>
        <begin position="19"/>
        <end position="361"/>
    </location>
</feature>
<keyword evidence="3" id="KW-0472">Membrane</keyword>
<evidence type="ECO:0000259" key="5">
    <source>
        <dbReference type="PROSITE" id="PS50089"/>
    </source>
</evidence>
<evidence type="ECO:0000313" key="6">
    <source>
        <dbReference type="EMBL" id="VUC29556.1"/>
    </source>
</evidence>
<feature type="signal peptide" evidence="4">
    <location>
        <begin position="1"/>
        <end position="18"/>
    </location>
</feature>
<keyword evidence="3" id="KW-1133">Transmembrane helix</keyword>
<keyword evidence="1" id="KW-0863">Zinc-finger</keyword>
<keyword evidence="1" id="KW-0862">Zinc</keyword>
<keyword evidence="4" id="KW-0732">Signal</keyword>
<proteinExistence type="predicted"/>
<dbReference type="Gene3D" id="3.30.40.10">
    <property type="entry name" value="Zinc/RING finger domain, C3HC4 (zinc finger)"/>
    <property type="match status" value="1"/>
</dbReference>
<dbReference type="PANTHER" id="PTHR45676">
    <property type="entry name" value="RING-H2 FINGER PROTEIN ATL51-RELATED"/>
    <property type="match status" value="1"/>
</dbReference>
<organism evidence="6 7">
    <name type="scientific">Bionectria ochroleuca</name>
    <name type="common">Gliocladium roseum</name>
    <dbReference type="NCBI Taxonomy" id="29856"/>
    <lineage>
        <taxon>Eukaryota</taxon>
        <taxon>Fungi</taxon>
        <taxon>Dikarya</taxon>
        <taxon>Ascomycota</taxon>
        <taxon>Pezizomycotina</taxon>
        <taxon>Sordariomycetes</taxon>
        <taxon>Hypocreomycetidae</taxon>
        <taxon>Hypocreales</taxon>
        <taxon>Bionectriaceae</taxon>
        <taxon>Clonostachys</taxon>
    </lineage>
</organism>
<sequence>MAIVAYLVMLLLIPSGLALDSSIVYPQHHGEGLLGYLATTLQHAQIFDGASLQLTIAPIPRTGNLDNDTEVSIEGEGVLVEVSKIHQFVGPGSIAYLSCDVKFTNSSSTSSSLLLNQLLHAGASAVVLYTTSGDWCFLEEVFADSRIFTTVNASDAQNAVSYLKKAAKLPTKAKASIISDATSLGQYDGGETERIRRNPTVLIVICSVGGSVFALFAATVVVGVYRGLRYPERYGPRDGDDGSPSQTRIRGLTRAVLETFPVVKFAHRENSKPSDTDVELRVGEEQKDAGNDGTAEPTGGEYSTCSICTEDFGMQEDVRILPCNHQFHPRCVDPWLIQHSSSCPLWYVTSHRLMRVNKLDH</sequence>
<reference evidence="6 7" key="1">
    <citation type="submission" date="2019-06" db="EMBL/GenBank/DDBJ databases">
        <authorList>
            <person name="Broberg M."/>
        </authorList>
    </citation>
    <scope>NUCLEOTIDE SEQUENCE [LARGE SCALE GENOMIC DNA]</scope>
</reference>
<keyword evidence="7" id="KW-1185">Reference proteome</keyword>